<dbReference type="HOGENOM" id="CLU_125172_2_0_1"/>
<dbReference type="FunCoup" id="G7E757">
    <property type="interactions" value="440"/>
</dbReference>
<dbReference type="InterPro" id="IPR009053">
    <property type="entry name" value="Prefoldin"/>
</dbReference>
<dbReference type="GO" id="GO:0006457">
    <property type="term" value="P:protein folding"/>
    <property type="evidence" value="ECO:0007669"/>
    <property type="project" value="InterPro"/>
</dbReference>
<evidence type="ECO:0008006" key="6">
    <source>
        <dbReference type="Google" id="ProtNLM"/>
    </source>
</evidence>
<sequence length="125" mass="14005">MSLESKLQVASAEYQTVQDQLQNVVLSRQKLGAQLSENQAVKKEFDALTPNNTVYKLIGPGLIRQDQAEAKANVDKRLEFITSEIKRVEKQLEELQQKGERVKSQLVELQTQLQAAKTDAPQIAA</sequence>
<reference evidence="4 5" key="2">
    <citation type="journal article" date="2012" name="Open Biol.">
        <title>Characteristics of nucleosomes and linker DNA regions on the genome of the basidiomycete Mixia osmundae revealed by mono- and dinucleosome mapping.</title>
        <authorList>
            <person name="Nishida H."/>
            <person name="Kondo S."/>
            <person name="Matsumoto T."/>
            <person name="Suzuki Y."/>
            <person name="Yoshikawa H."/>
            <person name="Taylor T.D."/>
            <person name="Sugiyama J."/>
        </authorList>
    </citation>
    <scope>NUCLEOTIDE SEQUENCE [LARGE SCALE GENOMIC DNA]</scope>
    <source>
        <strain evidence="5">CBS 9802 / IAM 14324 / JCM 22182 / KY 12970</strain>
    </source>
</reference>
<dbReference type="PANTHER" id="PTHR21431">
    <property type="entry name" value="PREFOLDIN SUBUNIT 6"/>
    <property type="match status" value="1"/>
</dbReference>
<comment type="caution">
    <text evidence="4">The sequence shown here is derived from an EMBL/GenBank/DDBJ whole genome shotgun (WGS) entry which is preliminary data.</text>
</comment>
<dbReference type="GO" id="GO:0016272">
    <property type="term" value="C:prefoldin complex"/>
    <property type="evidence" value="ECO:0007669"/>
    <property type="project" value="InterPro"/>
</dbReference>
<accession>G7E757</accession>
<evidence type="ECO:0000313" key="4">
    <source>
        <dbReference type="EMBL" id="GAA98667.1"/>
    </source>
</evidence>
<dbReference type="FunFam" id="1.10.287.370:FF:000003">
    <property type="entry name" value="Prefoldin subunit 6"/>
    <property type="match status" value="1"/>
</dbReference>
<keyword evidence="2" id="KW-0143">Chaperone</keyword>
<name>G7E757_MIXOS</name>
<dbReference type="OMA" id="IGPTLIK"/>
<evidence type="ECO:0000256" key="2">
    <source>
        <dbReference type="ARBA" id="ARBA00023186"/>
    </source>
</evidence>
<dbReference type="InterPro" id="IPR002777">
    <property type="entry name" value="PFD_beta-like"/>
</dbReference>
<dbReference type="Proteomes" id="UP000009131">
    <property type="component" value="Unassembled WGS sequence"/>
</dbReference>
<gene>
    <name evidence="4" type="primary">Mo05355</name>
    <name evidence="4" type="ORF">E5Q_05355</name>
</gene>
<dbReference type="CDD" id="cd23161">
    <property type="entry name" value="Prefoldin_6"/>
    <property type="match status" value="1"/>
</dbReference>
<dbReference type="Pfam" id="PF01920">
    <property type="entry name" value="Prefoldin_2"/>
    <property type="match status" value="1"/>
</dbReference>
<dbReference type="EMBL" id="BABT02000153">
    <property type="protein sequence ID" value="GAA98667.1"/>
    <property type="molecule type" value="Genomic_DNA"/>
</dbReference>
<keyword evidence="3" id="KW-0175">Coiled coil</keyword>
<organism evidence="4 5">
    <name type="scientific">Mixia osmundae (strain CBS 9802 / IAM 14324 / JCM 22182 / KY 12970)</name>
    <dbReference type="NCBI Taxonomy" id="764103"/>
    <lineage>
        <taxon>Eukaryota</taxon>
        <taxon>Fungi</taxon>
        <taxon>Dikarya</taxon>
        <taxon>Basidiomycota</taxon>
        <taxon>Pucciniomycotina</taxon>
        <taxon>Mixiomycetes</taxon>
        <taxon>Mixiales</taxon>
        <taxon>Mixiaceae</taxon>
        <taxon>Mixia</taxon>
    </lineage>
</organism>
<dbReference type="Gene3D" id="1.10.287.370">
    <property type="match status" value="1"/>
</dbReference>
<dbReference type="GO" id="GO:0051087">
    <property type="term" value="F:protein-folding chaperone binding"/>
    <property type="evidence" value="ECO:0007669"/>
    <property type="project" value="TreeGrafter"/>
</dbReference>
<dbReference type="GO" id="GO:0051131">
    <property type="term" value="P:chaperone-mediated protein complex assembly"/>
    <property type="evidence" value="ECO:0007669"/>
    <property type="project" value="TreeGrafter"/>
</dbReference>
<dbReference type="RefSeq" id="XP_014567527.1">
    <property type="nucleotide sequence ID" value="XM_014712041.1"/>
</dbReference>
<dbReference type="PANTHER" id="PTHR21431:SF0">
    <property type="entry name" value="PREFOLDIN SUBUNIT 6"/>
    <property type="match status" value="1"/>
</dbReference>
<protein>
    <recommendedName>
        <fullName evidence="6">Prefoldin subunit 6</fullName>
    </recommendedName>
</protein>
<comment type="similarity">
    <text evidence="1">Belongs to the prefoldin subunit beta family.</text>
</comment>
<dbReference type="OrthoDB" id="248120at2759"/>
<dbReference type="STRING" id="764103.G7E757"/>
<dbReference type="eggNOG" id="KOG3478">
    <property type="taxonomic scope" value="Eukaryota"/>
</dbReference>
<feature type="coiled-coil region" evidence="3">
    <location>
        <begin position="71"/>
        <end position="119"/>
    </location>
</feature>
<dbReference type="GO" id="GO:0005737">
    <property type="term" value="C:cytoplasm"/>
    <property type="evidence" value="ECO:0007669"/>
    <property type="project" value="TreeGrafter"/>
</dbReference>
<evidence type="ECO:0000256" key="1">
    <source>
        <dbReference type="ARBA" id="ARBA00008045"/>
    </source>
</evidence>
<evidence type="ECO:0000256" key="3">
    <source>
        <dbReference type="SAM" id="Coils"/>
    </source>
</evidence>
<dbReference type="InParanoid" id="G7E757"/>
<proteinExistence type="inferred from homology"/>
<dbReference type="SUPFAM" id="SSF46579">
    <property type="entry name" value="Prefoldin"/>
    <property type="match status" value="1"/>
</dbReference>
<dbReference type="AlphaFoldDB" id="G7E757"/>
<reference evidence="4 5" key="1">
    <citation type="journal article" date="2011" name="J. Gen. Appl. Microbiol.">
        <title>Draft genome sequencing of the enigmatic basidiomycete Mixia osmundae.</title>
        <authorList>
            <person name="Nishida H."/>
            <person name="Nagatsuka Y."/>
            <person name="Sugiyama J."/>
        </authorList>
    </citation>
    <scope>NUCLEOTIDE SEQUENCE [LARGE SCALE GENOMIC DNA]</scope>
    <source>
        <strain evidence="5">CBS 9802 / IAM 14324 / JCM 22182 / KY 12970</strain>
    </source>
</reference>
<keyword evidence="5" id="KW-1185">Reference proteome</keyword>
<evidence type="ECO:0000313" key="5">
    <source>
        <dbReference type="Proteomes" id="UP000009131"/>
    </source>
</evidence>
<dbReference type="GO" id="GO:0051082">
    <property type="term" value="F:unfolded protein binding"/>
    <property type="evidence" value="ECO:0007669"/>
    <property type="project" value="InterPro"/>
</dbReference>